<proteinExistence type="predicted"/>
<dbReference type="GO" id="GO:0045505">
    <property type="term" value="F:dynein intermediate chain binding"/>
    <property type="evidence" value="ECO:0007669"/>
    <property type="project" value="InterPro"/>
</dbReference>
<feature type="domain" description="Dynein heavy chain C-terminal" evidence="1">
    <location>
        <begin position="2"/>
        <end position="83"/>
    </location>
</feature>
<dbReference type="InterPro" id="IPR041228">
    <property type="entry name" value="Dynein_C"/>
</dbReference>
<dbReference type="InterPro" id="IPR026983">
    <property type="entry name" value="DHC"/>
</dbReference>
<keyword evidence="3" id="KW-1185">Reference proteome</keyword>
<dbReference type="Proteomes" id="UP000784294">
    <property type="component" value="Unassembled WGS sequence"/>
</dbReference>
<dbReference type="EMBL" id="CAAALY010024932">
    <property type="protein sequence ID" value="VEL15537.1"/>
    <property type="molecule type" value="Genomic_DNA"/>
</dbReference>
<organism evidence="2 3">
    <name type="scientific">Protopolystoma xenopodis</name>
    <dbReference type="NCBI Taxonomy" id="117903"/>
    <lineage>
        <taxon>Eukaryota</taxon>
        <taxon>Metazoa</taxon>
        <taxon>Spiralia</taxon>
        <taxon>Lophotrochozoa</taxon>
        <taxon>Platyhelminthes</taxon>
        <taxon>Monogenea</taxon>
        <taxon>Polyopisthocotylea</taxon>
        <taxon>Polystomatidea</taxon>
        <taxon>Polystomatidae</taxon>
        <taxon>Protopolystoma</taxon>
    </lineage>
</organism>
<dbReference type="Pfam" id="PF18199">
    <property type="entry name" value="Dynein_C"/>
    <property type="match status" value="1"/>
</dbReference>
<sequence length="86" mass="9739">MQKGLPDVIDYEGTAKILSNEPSPLNVVLLQEIQRYNWLLVLIRKQLSDLEKGIQGLVVMSSDLEDVFLAIFEGRVPIIWGKNTTK</sequence>
<dbReference type="GO" id="GO:0030286">
    <property type="term" value="C:dynein complex"/>
    <property type="evidence" value="ECO:0007669"/>
    <property type="project" value="InterPro"/>
</dbReference>
<protein>
    <recommendedName>
        <fullName evidence="1">Dynein heavy chain C-terminal domain-containing protein</fullName>
    </recommendedName>
</protein>
<gene>
    <name evidence="2" type="ORF">PXEA_LOCUS8977</name>
</gene>
<dbReference type="PANTHER" id="PTHR22878">
    <property type="entry name" value="DYNEIN HEAVY CHAIN 6, AXONEMAL-LIKE-RELATED"/>
    <property type="match status" value="1"/>
</dbReference>
<evidence type="ECO:0000313" key="3">
    <source>
        <dbReference type="Proteomes" id="UP000784294"/>
    </source>
</evidence>
<accession>A0A3S5B7U7</accession>
<dbReference type="PANTHER" id="PTHR22878:SF68">
    <property type="entry name" value="DYNEIN HEAVY CHAIN 6, AXONEMAL-LIKE"/>
    <property type="match status" value="1"/>
</dbReference>
<comment type="caution">
    <text evidence="2">The sequence shown here is derived from an EMBL/GenBank/DDBJ whole genome shotgun (WGS) entry which is preliminary data.</text>
</comment>
<reference evidence="2" key="1">
    <citation type="submission" date="2018-11" db="EMBL/GenBank/DDBJ databases">
        <authorList>
            <consortium name="Pathogen Informatics"/>
        </authorList>
    </citation>
    <scope>NUCLEOTIDE SEQUENCE</scope>
</reference>
<dbReference type="GO" id="GO:0051959">
    <property type="term" value="F:dynein light intermediate chain binding"/>
    <property type="evidence" value="ECO:0007669"/>
    <property type="project" value="InterPro"/>
</dbReference>
<evidence type="ECO:0000313" key="2">
    <source>
        <dbReference type="EMBL" id="VEL15537.1"/>
    </source>
</evidence>
<name>A0A3S5B7U7_9PLAT</name>
<dbReference type="OrthoDB" id="10251809at2759"/>
<dbReference type="GO" id="GO:0007018">
    <property type="term" value="P:microtubule-based movement"/>
    <property type="evidence" value="ECO:0007669"/>
    <property type="project" value="InterPro"/>
</dbReference>
<evidence type="ECO:0000259" key="1">
    <source>
        <dbReference type="Pfam" id="PF18199"/>
    </source>
</evidence>
<dbReference type="AlphaFoldDB" id="A0A3S5B7U7"/>
<dbReference type="Gene3D" id="1.20.1270.280">
    <property type="match status" value="1"/>
</dbReference>